<dbReference type="InterPro" id="IPR036390">
    <property type="entry name" value="WH_DNA-bd_sf"/>
</dbReference>
<proteinExistence type="predicted"/>
<comment type="caution">
    <text evidence="1">The sequence shown here is derived from an EMBL/GenBank/DDBJ whole genome shotgun (WGS) entry which is preliminary data.</text>
</comment>
<dbReference type="Proteomes" id="UP000241954">
    <property type="component" value="Unassembled WGS sequence"/>
</dbReference>
<reference evidence="1 2" key="1">
    <citation type="submission" date="2018-01" db="EMBL/GenBank/DDBJ databases">
        <title>Whole genome sequencing of Histamine producing bacteria.</title>
        <authorList>
            <person name="Butler K."/>
        </authorList>
    </citation>
    <scope>NUCLEOTIDE SEQUENCE [LARGE SCALE GENOMIC DNA]</scope>
    <source>
        <strain evidence="1 2">NCIMB 13481</strain>
    </source>
</reference>
<dbReference type="AlphaFoldDB" id="A0A2T3M937"/>
<dbReference type="RefSeq" id="WP_107238071.1">
    <property type="nucleotide sequence ID" value="NZ_PYLW01000035.1"/>
</dbReference>
<dbReference type="InterPro" id="IPR036388">
    <property type="entry name" value="WH-like_DNA-bd_sf"/>
</dbReference>
<accession>A0A2T3M937</accession>
<dbReference type="EMBL" id="PYLW01000035">
    <property type="protein sequence ID" value="PSV89136.1"/>
    <property type="molecule type" value="Genomic_DNA"/>
</dbReference>
<sequence length="208" mass="23994">MTGFRKLPTGWCRARKLKNFKGGEHSGESIAALKILMSVAILKREFHEDEVTISYSKFEEVCGLSNPSISKGIKKLEQEEILEVDRTGNTNKYRFKENGDDKWSKVPFDLVHKKLREISNRKLSSLGALKIYIALLTLRDNKQKEVRISYEKLRDWTGLQNTHIRPGLDILFSHSIIHIQKSEELDVENVRKPHNVYKIMGNLMLKGS</sequence>
<name>A0A2T3M937_9GAMM</name>
<evidence type="ECO:0000313" key="2">
    <source>
        <dbReference type="Proteomes" id="UP000241954"/>
    </source>
</evidence>
<gene>
    <name evidence="1" type="ORF">C9I88_19110</name>
</gene>
<dbReference type="SUPFAM" id="SSF46785">
    <property type="entry name" value="Winged helix' DNA-binding domain"/>
    <property type="match status" value="1"/>
</dbReference>
<protein>
    <submittedName>
        <fullName evidence="1">Replication protein</fullName>
    </submittedName>
</protein>
<dbReference type="Gene3D" id="1.10.10.10">
    <property type="entry name" value="Winged helix-like DNA-binding domain superfamily/Winged helix DNA-binding domain"/>
    <property type="match status" value="1"/>
</dbReference>
<organism evidence="1 2">
    <name type="scientific">Photobacterium iliopiscarium</name>
    <dbReference type="NCBI Taxonomy" id="56192"/>
    <lineage>
        <taxon>Bacteria</taxon>
        <taxon>Pseudomonadati</taxon>
        <taxon>Pseudomonadota</taxon>
        <taxon>Gammaproteobacteria</taxon>
        <taxon>Vibrionales</taxon>
        <taxon>Vibrionaceae</taxon>
        <taxon>Photobacterium</taxon>
    </lineage>
</organism>
<evidence type="ECO:0000313" key="1">
    <source>
        <dbReference type="EMBL" id="PSV89136.1"/>
    </source>
</evidence>